<keyword evidence="2" id="KW-1185">Reference proteome</keyword>
<dbReference type="Proteomes" id="UP001524478">
    <property type="component" value="Unassembled WGS sequence"/>
</dbReference>
<protein>
    <submittedName>
        <fullName evidence="1">Uncharacterized protein</fullName>
    </submittedName>
</protein>
<name>A0ABT1SAN8_9FIRM</name>
<sequence>MKNKIKRIGIGLSAIVILLGATRVFSEPGSELDPLVTLSYVEKKIEQLKYYVDTELGKKNTGNETTGSWAVVEVPAGKSLICKDGTEIILRSGEARAIAIVVNGVMNGLTDITVGKDLAMEENIIANHLLIIPRDDGRGARALTNSFFLVKGDYEIR</sequence>
<proteinExistence type="predicted"/>
<accession>A0ABT1SAN8</accession>
<evidence type="ECO:0000313" key="2">
    <source>
        <dbReference type="Proteomes" id="UP001524478"/>
    </source>
</evidence>
<evidence type="ECO:0000313" key="1">
    <source>
        <dbReference type="EMBL" id="MCQ4923543.1"/>
    </source>
</evidence>
<comment type="caution">
    <text evidence="1">The sequence shown here is derived from an EMBL/GenBank/DDBJ whole genome shotgun (WGS) entry which is preliminary data.</text>
</comment>
<dbReference type="RefSeq" id="WP_216561804.1">
    <property type="nucleotide sequence ID" value="NZ_JAHLOH010000049.1"/>
</dbReference>
<reference evidence="1 2" key="1">
    <citation type="submission" date="2022-06" db="EMBL/GenBank/DDBJ databases">
        <title>Isolation of gut microbiota from human fecal samples.</title>
        <authorList>
            <person name="Pamer E.G."/>
            <person name="Barat B."/>
            <person name="Waligurski E."/>
            <person name="Medina S."/>
            <person name="Paddock L."/>
            <person name="Mostad J."/>
        </authorList>
    </citation>
    <scope>NUCLEOTIDE SEQUENCE [LARGE SCALE GENOMIC DNA]</scope>
    <source>
        <strain evidence="1 2">DFI.7.95</strain>
    </source>
</reference>
<dbReference type="EMBL" id="JANGAC010000007">
    <property type="protein sequence ID" value="MCQ4923543.1"/>
    <property type="molecule type" value="Genomic_DNA"/>
</dbReference>
<gene>
    <name evidence="1" type="ORF">NE686_10625</name>
</gene>
<organism evidence="1 2">
    <name type="scientific">Tissierella carlieri</name>
    <dbReference type="NCBI Taxonomy" id="689904"/>
    <lineage>
        <taxon>Bacteria</taxon>
        <taxon>Bacillati</taxon>
        <taxon>Bacillota</taxon>
        <taxon>Tissierellia</taxon>
        <taxon>Tissierellales</taxon>
        <taxon>Tissierellaceae</taxon>
        <taxon>Tissierella</taxon>
    </lineage>
</organism>